<dbReference type="InterPro" id="IPR000843">
    <property type="entry name" value="HTH_LacI"/>
</dbReference>
<dbReference type="PANTHER" id="PTHR30146">
    <property type="entry name" value="LACI-RELATED TRANSCRIPTIONAL REPRESSOR"/>
    <property type="match status" value="1"/>
</dbReference>
<evidence type="ECO:0000256" key="1">
    <source>
        <dbReference type="ARBA" id="ARBA00023015"/>
    </source>
</evidence>
<evidence type="ECO:0000256" key="2">
    <source>
        <dbReference type="ARBA" id="ARBA00023125"/>
    </source>
</evidence>
<name>A0A5B9WEN7_9BACT</name>
<keyword evidence="1" id="KW-0805">Transcription regulation</keyword>
<dbReference type="Pfam" id="PF13377">
    <property type="entry name" value="Peripla_BP_3"/>
    <property type="match status" value="1"/>
</dbReference>
<dbReference type="CDD" id="cd01392">
    <property type="entry name" value="HTH_LacI"/>
    <property type="match status" value="1"/>
</dbReference>
<sequence length="333" mass="36209">MRSRPTLSDVARECGVTPSTVSRVLNRKASFSTSAAVRRKIEDAAERLGYVPDLAARSLNQRTTRIIAMFASPSTHLAEGIYEPLIEGSLEVLHASDYDVFFDLSAGRRNRVPFWRFDGALLQQSPRPETVEELDLRRVPYVCVNEAVGRPVAQVLADDRMGMRRAVEHLAQLGHRRLAYANARAAYLAHYSIAERHETLLAVAAELGLEVVPGHGPPFADGAGFLRGAVIGGRATAVIAYDHHIAVTLYGVAEGLGLRIPRDFSLIGFNDVFPAPLLPTPLTAVSVPAREMGRCSARQLLNSLAAAEPAATREIRLAEDLVVRRSTAPPPPD</sequence>
<evidence type="ECO:0000259" key="4">
    <source>
        <dbReference type="PROSITE" id="PS50932"/>
    </source>
</evidence>
<dbReference type="Pfam" id="PF00356">
    <property type="entry name" value="LacI"/>
    <property type="match status" value="1"/>
</dbReference>
<dbReference type="AlphaFoldDB" id="A0A5B9WEN7"/>
<organism evidence="5 6">
    <name type="scientific">Aquisphaera giovannonii</name>
    <dbReference type="NCBI Taxonomy" id="406548"/>
    <lineage>
        <taxon>Bacteria</taxon>
        <taxon>Pseudomonadati</taxon>
        <taxon>Planctomycetota</taxon>
        <taxon>Planctomycetia</taxon>
        <taxon>Isosphaerales</taxon>
        <taxon>Isosphaeraceae</taxon>
        <taxon>Aquisphaera</taxon>
    </lineage>
</organism>
<dbReference type="CDD" id="cd06267">
    <property type="entry name" value="PBP1_LacI_sugar_binding-like"/>
    <property type="match status" value="1"/>
</dbReference>
<dbReference type="Gene3D" id="3.40.50.2300">
    <property type="match status" value="2"/>
</dbReference>
<keyword evidence="6" id="KW-1185">Reference proteome</keyword>
<feature type="domain" description="HTH lacI-type" evidence="4">
    <location>
        <begin position="5"/>
        <end position="61"/>
    </location>
</feature>
<reference evidence="5 6" key="1">
    <citation type="submission" date="2019-08" db="EMBL/GenBank/DDBJ databases">
        <title>Deep-cultivation of Planctomycetes and their phenomic and genomic characterization uncovers novel biology.</title>
        <authorList>
            <person name="Wiegand S."/>
            <person name="Jogler M."/>
            <person name="Boedeker C."/>
            <person name="Pinto D."/>
            <person name="Vollmers J."/>
            <person name="Rivas-Marin E."/>
            <person name="Kohn T."/>
            <person name="Peeters S.H."/>
            <person name="Heuer A."/>
            <person name="Rast P."/>
            <person name="Oberbeckmann S."/>
            <person name="Bunk B."/>
            <person name="Jeske O."/>
            <person name="Meyerdierks A."/>
            <person name="Storesund J.E."/>
            <person name="Kallscheuer N."/>
            <person name="Luecker S."/>
            <person name="Lage O.M."/>
            <person name="Pohl T."/>
            <person name="Merkel B.J."/>
            <person name="Hornburger P."/>
            <person name="Mueller R.-W."/>
            <person name="Bruemmer F."/>
            <person name="Labrenz M."/>
            <person name="Spormann A.M."/>
            <person name="Op den Camp H."/>
            <person name="Overmann J."/>
            <person name="Amann R."/>
            <person name="Jetten M.S.M."/>
            <person name="Mascher T."/>
            <person name="Medema M.H."/>
            <person name="Devos D.P."/>
            <person name="Kaster A.-K."/>
            <person name="Ovreas L."/>
            <person name="Rohde M."/>
            <person name="Galperin M.Y."/>
            <person name="Jogler C."/>
        </authorList>
    </citation>
    <scope>NUCLEOTIDE SEQUENCE [LARGE SCALE GENOMIC DNA]</scope>
    <source>
        <strain evidence="5 6">OJF2</strain>
    </source>
</reference>
<proteinExistence type="predicted"/>
<dbReference type="RefSeq" id="WP_148597952.1">
    <property type="nucleotide sequence ID" value="NZ_CP042997.1"/>
</dbReference>
<keyword evidence="3" id="KW-0804">Transcription</keyword>
<evidence type="ECO:0000313" key="5">
    <source>
        <dbReference type="EMBL" id="QEH38515.1"/>
    </source>
</evidence>
<dbReference type="SUPFAM" id="SSF53822">
    <property type="entry name" value="Periplasmic binding protein-like I"/>
    <property type="match status" value="1"/>
</dbReference>
<evidence type="ECO:0000256" key="3">
    <source>
        <dbReference type="ARBA" id="ARBA00023163"/>
    </source>
</evidence>
<dbReference type="PRINTS" id="PR00036">
    <property type="entry name" value="HTHLACI"/>
</dbReference>
<dbReference type="PANTHER" id="PTHR30146:SF153">
    <property type="entry name" value="LACTOSE OPERON REPRESSOR"/>
    <property type="match status" value="1"/>
</dbReference>
<dbReference type="GO" id="GO:0003700">
    <property type="term" value="F:DNA-binding transcription factor activity"/>
    <property type="evidence" value="ECO:0007669"/>
    <property type="project" value="TreeGrafter"/>
</dbReference>
<dbReference type="Proteomes" id="UP000324233">
    <property type="component" value="Chromosome"/>
</dbReference>
<dbReference type="InterPro" id="IPR010982">
    <property type="entry name" value="Lambda_DNA-bd_dom_sf"/>
</dbReference>
<dbReference type="InterPro" id="IPR028082">
    <property type="entry name" value="Peripla_BP_I"/>
</dbReference>
<evidence type="ECO:0000313" key="6">
    <source>
        <dbReference type="Proteomes" id="UP000324233"/>
    </source>
</evidence>
<dbReference type="OrthoDB" id="9788209at2"/>
<dbReference type="EMBL" id="CP042997">
    <property type="protein sequence ID" value="QEH38515.1"/>
    <property type="molecule type" value="Genomic_DNA"/>
</dbReference>
<protein>
    <submittedName>
        <fullName evidence="5">Putative HTH-type transcriptional repressor ExuR</fullName>
    </submittedName>
</protein>
<gene>
    <name evidence="5" type="primary">exuR</name>
    <name evidence="5" type="ORF">OJF2_71180</name>
</gene>
<dbReference type="KEGG" id="agv:OJF2_71180"/>
<dbReference type="SUPFAM" id="SSF47413">
    <property type="entry name" value="lambda repressor-like DNA-binding domains"/>
    <property type="match status" value="1"/>
</dbReference>
<dbReference type="SMART" id="SM00354">
    <property type="entry name" value="HTH_LACI"/>
    <property type="match status" value="1"/>
</dbReference>
<accession>A0A5B9WEN7</accession>
<dbReference type="GO" id="GO:0000976">
    <property type="term" value="F:transcription cis-regulatory region binding"/>
    <property type="evidence" value="ECO:0007669"/>
    <property type="project" value="TreeGrafter"/>
</dbReference>
<keyword evidence="2" id="KW-0238">DNA-binding</keyword>
<dbReference type="InterPro" id="IPR046335">
    <property type="entry name" value="LacI/GalR-like_sensor"/>
</dbReference>
<dbReference type="PROSITE" id="PS50932">
    <property type="entry name" value="HTH_LACI_2"/>
    <property type="match status" value="1"/>
</dbReference>
<dbReference type="Gene3D" id="1.10.260.40">
    <property type="entry name" value="lambda repressor-like DNA-binding domains"/>
    <property type="match status" value="1"/>
</dbReference>